<organism evidence="1 2">
    <name type="scientific">Trema orientale</name>
    <name type="common">Charcoal tree</name>
    <name type="synonym">Celtis orientalis</name>
    <dbReference type="NCBI Taxonomy" id="63057"/>
    <lineage>
        <taxon>Eukaryota</taxon>
        <taxon>Viridiplantae</taxon>
        <taxon>Streptophyta</taxon>
        <taxon>Embryophyta</taxon>
        <taxon>Tracheophyta</taxon>
        <taxon>Spermatophyta</taxon>
        <taxon>Magnoliopsida</taxon>
        <taxon>eudicotyledons</taxon>
        <taxon>Gunneridae</taxon>
        <taxon>Pentapetalae</taxon>
        <taxon>rosids</taxon>
        <taxon>fabids</taxon>
        <taxon>Rosales</taxon>
        <taxon>Cannabaceae</taxon>
        <taxon>Trema</taxon>
    </lineage>
</organism>
<evidence type="ECO:0000313" key="1">
    <source>
        <dbReference type="EMBL" id="PON99549.1"/>
    </source>
</evidence>
<name>A0A2P5FP31_TREOI</name>
<dbReference type="EMBL" id="JXTC01000018">
    <property type="protein sequence ID" value="PON99549.1"/>
    <property type="molecule type" value="Genomic_DNA"/>
</dbReference>
<keyword evidence="2" id="KW-1185">Reference proteome</keyword>
<feature type="non-terminal residue" evidence="1">
    <location>
        <position position="1"/>
    </location>
</feature>
<dbReference type="Proteomes" id="UP000237000">
    <property type="component" value="Unassembled WGS sequence"/>
</dbReference>
<sequence>QLIWHKPSLINQTVKKKCVAKLYEESIYALKRNKKGYCKGFRNVTLLLPDGTKLNLNLQKYVLPLLIRSMLHMQSRRD</sequence>
<evidence type="ECO:0000313" key="2">
    <source>
        <dbReference type="Proteomes" id="UP000237000"/>
    </source>
</evidence>
<protein>
    <submittedName>
        <fullName evidence="1">Uncharacterized protein</fullName>
    </submittedName>
</protein>
<accession>A0A2P5FP31</accession>
<reference evidence="2" key="1">
    <citation type="submission" date="2016-06" db="EMBL/GenBank/DDBJ databases">
        <title>Parallel loss of symbiosis genes in relatives of nitrogen-fixing non-legume Parasponia.</title>
        <authorList>
            <person name="Van Velzen R."/>
            <person name="Holmer R."/>
            <person name="Bu F."/>
            <person name="Rutten L."/>
            <person name="Van Zeijl A."/>
            <person name="Liu W."/>
            <person name="Santuari L."/>
            <person name="Cao Q."/>
            <person name="Sharma T."/>
            <person name="Shen D."/>
            <person name="Roswanjaya Y."/>
            <person name="Wardhani T."/>
            <person name="Kalhor M.S."/>
            <person name="Jansen J."/>
            <person name="Van den Hoogen J."/>
            <person name="Gungor B."/>
            <person name="Hartog M."/>
            <person name="Hontelez J."/>
            <person name="Verver J."/>
            <person name="Yang W.-C."/>
            <person name="Schijlen E."/>
            <person name="Repin R."/>
            <person name="Schilthuizen M."/>
            <person name="Schranz E."/>
            <person name="Heidstra R."/>
            <person name="Miyata K."/>
            <person name="Fedorova E."/>
            <person name="Kohlen W."/>
            <person name="Bisseling T."/>
            <person name="Smit S."/>
            <person name="Geurts R."/>
        </authorList>
    </citation>
    <scope>NUCLEOTIDE SEQUENCE [LARGE SCALE GENOMIC DNA]</scope>
    <source>
        <strain evidence="2">cv. RG33-2</strain>
    </source>
</reference>
<dbReference type="OrthoDB" id="10346665at2759"/>
<proteinExistence type="predicted"/>
<dbReference type="InParanoid" id="A0A2P5FP31"/>
<gene>
    <name evidence="1" type="ORF">TorRG33x02_047160</name>
</gene>
<dbReference type="AlphaFoldDB" id="A0A2P5FP31"/>
<comment type="caution">
    <text evidence="1">The sequence shown here is derived from an EMBL/GenBank/DDBJ whole genome shotgun (WGS) entry which is preliminary data.</text>
</comment>